<feature type="compositionally biased region" description="Basic and acidic residues" evidence="1">
    <location>
        <begin position="130"/>
        <end position="139"/>
    </location>
</feature>
<name>A0A8C0ML72_CANLF</name>
<evidence type="ECO:0000313" key="3">
    <source>
        <dbReference type="Proteomes" id="UP000694429"/>
    </source>
</evidence>
<reference evidence="2" key="1">
    <citation type="submission" date="2025-08" db="UniProtKB">
        <authorList>
            <consortium name="Ensembl"/>
        </authorList>
    </citation>
    <scope>IDENTIFICATION</scope>
</reference>
<dbReference type="Ensembl" id="ENSCAFT00030015390.1">
    <property type="protein sequence ID" value="ENSCAFP00030013426.1"/>
    <property type="gene ID" value="ENSCAFG00030008337.1"/>
</dbReference>
<sequence>MGPRSPVRRACVPSIWPSLPDSLLGAWSLTPLPVQPPGHPQGFLRGRPHHPAVHPQLQQARCRLAVRDPPCRALGGRTRCSEHHQRHVLCREERGGPASISPGGRQCGAVAAAGGSGAEAVARGAWASSGREHRADEAGPRQGCPGGSSVGRAARPLPILSGPLRLFLVAWLVVLLVLQEVGSASLAQGLVRTDGKVGAPEQDPEGARGAHMLEMLKHDNQPTGLLVAPKLAAATWATWQGSEAQAGAEGTWGRAPSWDPEPDRDSLYHPPPEEAQGPAQLWPWVLPPQQVLQGPEEDRDHIYHPREAS</sequence>
<protein>
    <recommendedName>
        <fullName evidence="4">Proline rich acidic protein 1</fullName>
    </recommendedName>
</protein>
<evidence type="ECO:0008006" key="4">
    <source>
        <dbReference type="Google" id="ProtNLM"/>
    </source>
</evidence>
<dbReference type="AlphaFoldDB" id="A0A8C0ML72"/>
<dbReference type="PANTHER" id="PTHR37861">
    <property type="entry name" value="PROLINE-RICH ACIDIC PROTEIN 1"/>
    <property type="match status" value="1"/>
</dbReference>
<dbReference type="InterPro" id="IPR027922">
    <property type="entry name" value="PRAP"/>
</dbReference>
<evidence type="ECO:0000256" key="1">
    <source>
        <dbReference type="SAM" id="MobiDB-lite"/>
    </source>
</evidence>
<accession>A0A8C0ML72</accession>
<organism evidence="2 3">
    <name type="scientific">Canis lupus familiaris</name>
    <name type="common">Dog</name>
    <name type="synonym">Canis familiaris</name>
    <dbReference type="NCBI Taxonomy" id="9615"/>
    <lineage>
        <taxon>Eukaryota</taxon>
        <taxon>Metazoa</taxon>
        <taxon>Chordata</taxon>
        <taxon>Craniata</taxon>
        <taxon>Vertebrata</taxon>
        <taxon>Euteleostomi</taxon>
        <taxon>Mammalia</taxon>
        <taxon>Eutheria</taxon>
        <taxon>Laurasiatheria</taxon>
        <taxon>Carnivora</taxon>
        <taxon>Caniformia</taxon>
        <taxon>Canidae</taxon>
        <taxon>Canis</taxon>
    </lineage>
</organism>
<feature type="compositionally biased region" description="Basic and acidic residues" evidence="1">
    <location>
        <begin position="296"/>
        <end position="309"/>
    </location>
</feature>
<dbReference type="Proteomes" id="UP000694429">
    <property type="component" value="Unassembled WGS sequence"/>
</dbReference>
<feature type="region of interest" description="Disordered" evidence="1">
    <location>
        <begin position="242"/>
        <end position="309"/>
    </location>
</feature>
<dbReference type="Pfam" id="PF15314">
    <property type="entry name" value="PRAP"/>
    <property type="match status" value="1"/>
</dbReference>
<evidence type="ECO:0000313" key="2">
    <source>
        <dbReference type="Ensembl" id="ENSCAFP00030013426.1"/>
    </source>
</evidence>
<feature type="region of interest" description="Disordered" evidence="1">
    <location>
        <begin position="127"/>
        <end position="149"/>
    </location>
</feature>
<proteinExistence type="predicted"/>
<dbReference type="PANTHER" id="PTHR37861:SF1">
    <property type="entry name" value="PROLINE-RICH ACIDIC PROTEIN 1"/>
    <property type="match status" value="1"/>
</dbReference>